<accession>A0A8I1HR97</accession>
<comment type="caution">
    <text evidence="2">The sequence shown here is derived from an EMBL/GenBank/DDBJ whole genome shotgun (WGS) entry which is preliminary data.</text>
</comment>
<keyword evidence="1" id="KW-1133">Transmembrane helix</keyword>
<organism evidence="2 3">
    <name type="scientific">Corynebacterium tuberculostearicum</name>
    <dbReference type="NCBI Taxonomy" id="38304"/>
    <lineage>
        <taxon>Bacteria</taxon>
        <taxon>Bacillati</taxon>
        <taxon>Actinomycetota</taxon>
        <taxon>Actinomycetes</taxon>
        <taxon>Mycobacteriales</taxon>
        <taxon>Corynebacteriaceae</taxon>
        <taxon>Corynebacterium</taxon>
    </lineage>
</organism>
<dbReference type="Proteomes" id="UP000603369">
    <property type="component" value="Unassembled WGS sequence"/>
</dbReference>
<dbReference type="RefSeq" id="WP_200435766.1">
    <property type="nucleotide sequence ID" value="NZ_JAEHFL010000007.1"/>
</dbReference>
<dbReference type="EMBL" id="JAEHFL010000007">
    <property type="protein sequence ID" value="MBK3428054.1"/>
    <property type="molecule type" value="Genomic_DNA"/>
</dbReference>
<proteinExistence type="predicted"/>
<name>A0A8I1HR97_9CORY</name>
<feature type="transmembrane region" description="Helical" evidence="1">
    <location>
        <begin position="12"/>
        <end position="31"/>
    </location>
</feature>
<dbReference type="AlphaFoldDB" id="A0A8I1HR97"/>
<evidence type="ECO:0000313" key="2">
    <source>
        <dbReference type="EMBL" id="MBK3428054.1"/>
    </source>
</evidence>
<gene>
    <name evidence="2" type="ORF">JDP02_05930</name>
</gene>
<protein>
    <submittedName>
        <fullName evidence="2">Uncharacterized protein</fullName>
    </submittedName>
</protein>
<sequence>MKQLNTSILRTLLWGLVIIGLVVGSAYFQALSRVERVSEDRVITKGELNETVAVNGFGEFQVKGMQSFSNLDDAHSEGIFVQIEVAQKLTLENTGSASYALLSRQDNAFLSVAHTGNCNPGTHYVVVSCRPIFEIPVDQLEGAELVISLTRWDGKFNFAEPQIRIPLRVDSEEATSLAEEAQGRTIHLPEFDEGVSLD</sequence>
<keyword evidence="1" id="KW-0472">Membrane</keyword>
<keyword evidence="1" id="KW-0812">Transmembrane</keyword>
<keyword evidence="3" id="KW-1185">Reference proteome</keyword>
<evidence type="ECO:0000256" key="1">
    <source>
        <dbReference type="SAM" id="Phobius"/>
    </source>
</evidence>
<evidence type="ECO:0000313" key="3">
    <source>
        <dbReference type="Proteomes" id="UP000603369"/>
    </source>
</evidence>
<reference evidence="2 3" key="1">
    <citation type="submission" date="2020-12" db="EMBL/GenBank/DDBJ databases">
        <title>Draft genome sequence of the commensal strain Corynebacterium tuberculostearicum MFP09/CIP 102622 isolated from human skin.</title>
        <authorList>
            <person name="Boukerb A.M."/>
            <person name="Janvier X."/>
            <person name="Feuilloley M.G.J."/>
            <person name="Groboillot A."/>
        </authorList>
    </citation>
    <scope>NUCLEOTIDE SEQUENCE [LARGE SCALE GENOMIC DNA]</scope>
    <source>
        <strain evidence="2 3">CIP 102622</strain>
    </source>
</reference>